<dbReference type="Proteomes" id="UP000016491">
    <property type="component" value="Unassembled WGS sequence"/>
</dbReference>
<protein>
    <submittedName>
        <fullName evidence="1">Uncharacterized protein</fullName>
    </submittedName>
</protein>
<organism evidence="1 2">
    <name type="scientific">[Clostridium] symbiosum ATCC 14940</name>
    <dbReference type="NCBI Taxonomy" id="411472"/>
    <lineage>
        <taxon>Bacteria</taxon>
        <taxon>Bacillati</taxon>
        <taxon>Bacillota</taxon>
        <taxon>Clostridia</taxon>
        <taxon>Lachnospirales</taxon>
        <taxon>Lachnospiraceae</taxon>
        <taxon>Otoolea</taxon>
    </lineage>
</organism>
<name>A0ABC9TTD0_CLOSY</name>
<dbReference type="EMBL" id="AWSU01000307">
    <property type="protein sequence ID" value="ERI74643.1"/>
    <property type="molecule type" value="Genomic_DNA"/>
</dbReference>
<proteinExistence type="predicted"/>
<gene>
    <name evidence="1" type="ORF">CLOSYM_03843</name>
</gene>
<evidence type="ECO:0000313" key="1">
    <source>
        <dbReference type="EMBL" id="ERI74643.1"/>
    </source>
</evidence>
<sequence>PHDTLQPGTEDSVIPLTIPDIVGSGRVLRASVKSPINEK</sequence>
<accession>A0ABC9TTD0</accession>
<reference evidence="1 2" key="1">
    <citation type="submission" date="2013-07" db="EMBL/GenBank/DDBJ databases">
        <authorList>
            <person name="Weinstock G."/>
            <person name="Sodergren E."/>
            <person name="Wylie T."/>
            <person name="Fulton L."/>
            <person name="Fulton R."/>
            <person name="Fronick C."/>
            <person name="O'Laughlin M."/>
            <person name="Godfrey J."/>
            <person name="Miner T."/>
            <person name="Herter B."/>
            <person name="Appelbaum E."/>
            <person name="Cordes M."/>
            <person name="Lek S."/>
            <person name="Wollam A."/>
            <person name="Pepin K.H."/>
            <person name="Palsikar V.B."/>
            <person name="Mitreva M."/>
            <person name="Wilson R.K."/>
        </authorList>
    </citation>
    <scope>NUCLEOTIDE SEQUENCE [LARGE SCALE GENOMIC DNA]</scope>
    <source>
        <strain evidence="1 2">ATCC 14940</strain>
    </source>
</reference>
<comment type="caution">
    <text evidence="1">The sequence shown here is derived from an EMBL/GenBank/DDBJ whole genome shotgun (WGS) entry which is preliminary data.</text>
</comment>
<feature type="non-terminal residue" evidence="1">
    <location>
        <position position="1"/>
    </location>
</feature>
<dbReference type="AlphaFoldDB" id="A0ABC9TTD0"/>
<evidence type="ECO:0000313" key="2">
    <source>
        <dbReference type="Proteomes" id="UP000016491"/>
    </source>
</evidence>